<feature type="compositionally biased region" description="Low complexity" evidence="7">
    <location>
        <begin position="74"/>
        <end position="87"/>
    </location>
</feature>
<feature type="compositionally biased region" description="Basic and acidic residues" evidence="7">
    <location>
        <begin position="88"/>
        <end position="114"/>
    </location>
</feature>
<evidence type="ECO:0000256" key="2">
    <source>
        <dbReference type="ARBA" id="ARBA00022723"/>
    </source>
</evidence>
<dbReference type="InterPro" id="IPR001138">
    <property type="entry name" value="Zn2Cys6_DnaBD"/>
</dbReference>
<feature type="region of interest" description="Disordered" evidence="7">
    <location>
        <begin position="134"/>
        <end position="166"/>
    </location>
</feature>
<dbReference type="SMART" id="SM00066">
    <property type="entry name" value="GAL4"/>
    <property type="match status" value="1"/>
</dbReference>
<dbReference type="GO" id="GO:0045944">
    <property type="term" value="P:positive regulation of transcription by RNA polymerase II"/>
    <property type="evidence" value="ECO:0007669"/>
    <property type="project" value="TreeGrafter"/>
</dbReference>
<dbReference type="Gene3D" id="4.10.240.10">
    <property type="entry name" value="Zn(2)-C6 fungal-type DNA-binding domain"/>
    <property type="match status" value="1"/>
</dbReference>
<dbReference type="PANTHER" id="PTHR47540:SF2">
    <property type="entry name" value="ZN(II)2CYS6 TRANSCRIPTION FACTOR (EUROFUNG)"/>
    <property type="match status" value="1"/>
</dbReference>
<evidence type="ECO:0000256" key="7">
    <source>
        <dbReference type="SAM" id="MobiDB-lite"/>
    </source>
</evidence>
<gene>
    <name evidence="10" type="ORF">P167DRAFT_562750</name>
</gene>
<dbReference type="CDD" id="cd00067">
    <property type="entry name" value="GAL4"/>
    <property type="match status" value="1"/>
</dbReference>
<keyword evidence="8" id="KW-0812">Transmembrane</keyword>
<sequence length="771" mass="86041">MSNMEDSTRSPGNIGPPLKKRRRNATRACDRCKEKKSKCDGTRPCTRCTTSGETCSYEKPYLRGTVPEVLPANPSQSQSPTSSTVRVKSQDPQDPQDSHDIHDSRDESVDAVHHESYLGSSSNLVFSEAAHLHLSTPPSTSSNLRGPRDNSNEGEYTGSDLPQRRITNNRIRNQNNQFWFSEPPFPQLNLAMFSLPTREQAYLYSRWYFENASPTYRVLHRASVEAIIDAGLYAGGNTDCKKLEDRCLCAIVFMVWALGCQYPLVEKEEDKEKYGRMSIQFYQCAQLQLEKEKSQIDRLAALQAKLLMCLYLLTKSRLKASWDLFASVKNMANSLDLNRRVRLRSNLDAVHLESRRRALWAVYTLDSYLCTMLGKTLTWDDNDVTEQYPKLIDDSRSASTDVDLNPDVDEAEFDDGDCAPSLMHAPIAHAKLARIVRSTLRTLYNDRQKSEEDDLEEMAVVDGLAAKIADWENSLPGFLKVKAPGSLLLIYARQSAVIQLAHAHALIMIYRPFLPLSGITSSPTSSIATNGSGGPRSPRVKVYQDCCLDAALKVWNLVSGLAKKRSISSPFWFSAYVTFCAATVMLVYAAQNPDSSKRRTALKAAERCCSIEKMLAGENNKMAQRYASALEGLLRQVKGRLELVDRDNASVRETINNIRTTLDMTIQPLQPFEPTEHQSNSQPPSSSRTVPPHSQFSPAFSESSIFPIHDPKQSNLNDQTGMTELWAGNGIEYGDMGDIILQGLGEDSTFQGLDATVSGGYLFGWPDGPLY</sequence>
<keyword evidence="6" id="KW-0539">Nucleus</keyword>
<dbReference type="GO" id="GO:0000981">
    <property type="term" value="F:DNA-binding transcription factor activity, RNA polymerase II-specific"/>
    <property type="evidence" value="ECO:0007669"/>
    <property type="project" value="InterPro"/>
</dbReference>
<evidence type="ECO:0000313" key="10">
    <source>
        <dbReference type="EMBL" id="RPB15924.1"/>
    </source>
</evidence>
<keyword evidence="8" id="KW-1133">Transmembrane helix</keyword>
<accession>A0A3N4KZC7</accession>
<keyword evidence="8" id="KW-0472">Membrane</keyword>
<protein>
    <recommendedName>
        <fullName evidence="9">Zn(2)-C6 fungal-type domain-containing protein</fullName>
    </recommendedName>
</protein>
<dbReference type="InParanoid" id="A0A3N4KZC7"/>
<dbReference type="PANTHER" id="PTHR47540">
    <property type="entry name" value="THIAMINE REPRESSIBLE GENES REGULATORY PROTEIN THI5"/>
    <property type="match status" value="1"/>
</dbReference>
<evidence type="ECO:0000256" key="4">
    <source>
        <dbReference type="ARBA" id="ARBA00023125"/>
    </source>
</evidence>
<dbReference type="GO" id="GO:0008270">
    <property type="term" value="F:zinc ion binding"/>
    <property type="evidence" value="ECO:0007669"/>
    <property type="project" value="InterPro"/>
</dbReference>
<evidence type="ECO:0000256" key="6">
    <source>
        <dbReference type="ARBA" id="ARBA00023242"/>
    </source>
</evidence>
<organism evidence="10 11">
    <name type="scientific">Morchella conica CCBAS932</name>
    <dbReference type="NCBI Taxonomy" id="1392247"/>
    <lineage>
        <taxon>Eukaryota</taxon>
        <taxon>Fungi</taxon>
        <taxon>Dikarya</taxon>
        <taxon>Ascomycota</taxon>
        <taxon>Pezizomycotina</taxon>
        <taxon>Pezizomycetes</taxon>
        <taxon>Pezizales</taxon>
        <taxon>Morchellaceae</taxon>
        <taxon>Morchella</taxon>
    </lineage>
</organism>
<feature type="transmembrane region" description="Helical" evidence="8">
    <location>
        <begin position="571"/>
        <end position="590"/>
    </location>
</feature>
<keyword evidence="4" id="KW-0238">DNA-binding</keyword>
<feature type="compositionally biased region" description="Polar residues" evidence="7">
    <location>
        <begin position="1"/>
        <end position="11"/>
    </location>
</feature>
<comment type="subcellular location">
    <subcellularLocation>
        <location evidence="1">Nucleus</location>
    </subcellularLocation>
</comment>
<dbReference type="InterPro" id="IPR036864">
    <property type="entry name" value="Zn2-C6_fun-type_DNA-bd_sf"/>
</dbReference>
<dbReference type="PROSITE" id="PS00463">
    <property type="entry name" value="ZN2_CY6_FUNGAL_1"/>
    <property type="match status" value="1"/>
</dbReference>
<dbReference type="Pfam" id="PF00172">
    <property type="entry name" value="Zn_clus"/>
    <property type="match status" value="1"/>
</dbReference>
<dbReference type="CDD" id="cd12148">
    <property type="entry name" value="fungal_TF_MHR"/>
    <property type="match status" value="1"/>
</dbReference>
<evidence type="ECO:0000256" key="5">
    <source>
        <dbReference type="ARBA" id="ARBA00023163"/>
    </source>
</evidence>
<keyword evidence="5" id="KW-0804">Transcription</keyword>
<feature type="region of interest" description="Disordered" evidence="7">
    <location>
        <begin position="672"/>
        <end position="719"/>
    </location>
</feature>
<dbReference type="EMBL" id="ML119111">
    <property type="protein sequence ID" value="RPB15924.1"/>
    <property type="molecule type" value="Genomic_DNA"/>
</dbReference>
<dbReference type="Proteomes" id="UP000277580">
    <property type="component" value="Unassembled WGS sequence"/>
</dbReference>
<feature type="region of interest" description="Disordered" evidence="7">
    <location>
        <begin position="1"/>
        <end position="114"/>
    </location>
</feature>
<evidence type="ECO:0000259" key="9">
    <source>
        <dbReference type="PROSITE" id="PS50048"/>
    </source>
</evidence>
<dbReference type="GO" id="GO:0006351">
    <property type="term" value="P:DNA-templated transcription"/>
    <property type="evidence" value="ECO:0007669"/>
    <property type="project" value="InterPro"/>
</dbReference>
<evidence type="ECO:0000313" key="11">
    <source>
        <dbReference type="Proteomes" id="UP000277580"/>
    </source>
</evidence>
<keyword evidence="3" id="KW-0805">Transcription regulation</keyword>
<dbReference type="GO" id="GO:0043565">
    <property type="term" value="F:sequence-specific DNA binding"/>
    <property type="evidence" value="ECO:0007669"/>
    <property type="project" value="TreeGrafter"/>
</dbReference>
<proteinExistence type="predicted"/>
<dbReference type="GO" id="GO:0005634">
    <property type="term" value="C:nucleus"/>
    <property type="evidence" value="ECO:0007669"/>
    <property type="project" value="UniProtKB-SubCell"/>
</dbReference>
<dbReference type="OrthoDB" id="2579025at2759"/>
<evidence type="ECO:0000256" key="8">
    <source>
        <dbReference type="SAM" id="Phobius"/>
    </source>
</evidence>
<dbReference type="AlphaFoldDB" id="A0A3N4KZC7"/>
<dbReference type="InterPro" id="IPR007219">
    <property type="entry name" value="XnlR_reg_dom"/>
</dbReference>
<feature type="compositionally biased region" description="Polar residues" evidence="7">
    <location>
        <begin position="677"/>
        <end position="704"/>
    </location>
</feature>
<feature type="domain" description="Zn(2)-C6 fungal-type" evidence="9">
    <location>
        <begin position="28"/>
        <end position="57"/>
    </location>
</feature>
<keyword evidence="11" id="KW-1185">Reference proteome</keyword>
<name>A0A3N4KZC7_9PEZI</name>
<dbReference type="PROSITE" id="PS50048">
    <property type="entry name" value="ZN2_CY6_FUNGAL_2"/>
    <property type="match status" value="1"/>
</dbReference>
<evidence type="ECO:0000256" key="1">
    <source>
        <dbReference type="ARBA" id="ARBA00004123"/>
    </source>
</evidence>
<feature type="compositionally biased region" description="Basic and acidic residues" evidence="7">
    <location>
        <begin position="28"/>
        <end position="41"/>
    </location>
</feature>
<dbReference type="Pfam" id="PF04082">
    <property type="entry name" value="Fungal_trans"/>
    <property type="match status" value="1"/>
</dbReference>
<dbReference type="SUPFAM" id="SSF57701">
    <property type="entry name" value="Zn2/Cys6 DNA-binding domain"/>
    <property type="match status" value="1"/>
</dbReference>
<evidence type="ECO:0000256" key="3">
    <source>
        <dbReference type="ARBA" id="ARBA00023015"/>
    </source>
</evidence>
<reference evidence="10 11" key="1">
    <citation type="journal article" date="2018" name="Nat. Ecol. Evol.">
        <title>Pezizomycetes genomes reveal the molecular basis of ectomycorrhizal truffle lifestyle.</title>
        <authorList>
            <person name="Murat C."/>
            <person name="Payen T."/>
            <person name="Noel B."/>
            <person name="Kuo A."/>
            <person name="Morin E."/>
            <person name="Chen J."/>
            <person name="Kohler A."/>
            <person name="Krizsan K."/>
            <person name="Balestrini R."/>
            <person name="Da Silva C."/>
            <person name="Montanini B."/>
            <person name="Hainaut M."/>
            <person name="Levati E."/>
            <person name="Barry K.W."/>
            <person name="Belfiori B."/>
            <person name="Cichocki N."/>
            <person name="Clum A."/>
            <person name="Dockter R.B."/>
            <person name="Fauchery L."/>
            <person name="Guy J."/>
            <person name="Iotti M."/>
            <person name="Le Tacon F."/>
            <person name="Lindquist E.A."/>
            <person name="Lipzen A."/>
            <person name="Malagnac F."/>
            <person name="Mello A."/>
            <person name="Molinier V."/>
            <person name="Miyauchi S."/>
            <person name="Poulain J."/>
            <person name="Riccioni C."/>
            <person name="Rubini A."/>
            <person name="Sitrit Y."/>
            <person name="Splivallo R."/>
            <person name="Traeger S."/>
            <person name="Wang M."/>
            <person name="Zifcakova L."/>
            <person name="Wipf D."/>
            <person name="Zambonelli A."/>
            <person name="Paolocci F."/>
            <person name="Nowrousian M."/>
            <person name="Ottonello S."/>
            <person name="Baldrian P."/>
            <person name="Spatafora J.W."/>
            <person name="Henrissat B."/>
            <person name="Nagy L.G."/>
            <person name="Aury J.M."/>
            <person name="Wincker P."/>
            <person name="Grigoriev I.V."/>
            <person name="Bonfante P."/>
            <person name="Martin F.M."/>
        </authorList>
    </citation>
    <scope>NUCLEOTIDE SEQUENCE [LARGE SCALE GENOMIC DNA]</scope>
    <source>
        <strain evidence="10 11">CCBAS932</strain>
    </source>
</reference>
<dbReference type="SMART" id="SM00906">
    <property type="entry name" value="Fungal_trans"/>
    <property type="match status" value="1"/>
</dbReference>
<dbReference type="InterPro" id="IPR051711">
    <property type="entry name" value="Stress_Response_Reg"/>
</dbReference>
<keyword evidence="2" id="KW-0479">Metal-binding</keyword>